<proteinExistence type="inferred from homology"/>
<accession>A0ABQ2WGM2</accession>
<keyword evidence="2 3" id="KW-0732">Signal</keyword>
<feature type="chain" id="PRO_5047007134" evidence="3">
    <location>
        <begin position="29"/>
        <end position="274"/>
    </location>
</feature>
<dbReference type="EMBL" id="BMYR01000003">
    <property type="protein sequence ID" value="GGW55405.1"/>
    <property type="molecule type" value="Genomic_DNA"/>
</dbReference>
<name>A0ABQ2WGM2_9ALTE</name>
<dbReference type="SMART" id="SM00062">
    <property type="entry name" value="PBPb"/>
    <property type="match status" value="1"/>
</dbReference>
<evidence type="ECO:0000256" key="2">
    <source>
        <dbReference type="ARBA" id="ARBA00022729"/>
    </source>
</evidence>
<sequence length="274" mass="30315">MRSLPLFLTLTFCSSLFILLSSCKPVTEQPISPNATTSTLPTTPTEPCTLKVGFDAWEPYHYLAPGQQATGLDIDILQALATELGCELTLQQDTWSVLLSKLQQGEIDLLPGASRSQERENYSWFSDPYRQEQFVLYTRGDATLDFTDLASLLAAGHKVGLVNDYYYGADIDALYDSNPQGFVNAQIAELNLARLLDEEISAVLEDNYVATAILRRKGLDRTIKALPITLAPSDVHLMLSKASVNEAKLAEVNSAIERLKQNGTLQKLLQPYQQ</sequence>
<dbReference type="InterPro" id="IPR001638">
    <property type="entry name" value="Solute-binding_3/MltF_N"/>
</dbReference>
<evidence type="ECO:0000313" key="6">
    <source>
        <dbReference type="Proteomes" id="UP000634667"/>
    </source>
</evidence>
<evidence type="ECO:0000313" key="5">
    <source>
        <dbReference type="EMBL" id="GGW55405.1"/>
    </source>
</evidence>
<evidence type="ECO:0000259" key="4">
    <source>
        <dbReference type="SMART" id="SM00062"/>
    </source>
</evidence>
<organism evidence="5 6">
    <name type="scientific">Alishewanella tabrizica</name>
    <dbReference type="NCBI Taxonomy" id="671278"/>
    <lineage>
        <taxon>Bacteria</taxon>
        <taxon>Pseudomonadati</taxon>
        <taxon>Pseudomonadota</taxon>
        <taxon>Gammaproteobacteria</taxon>
        <taxon>Alteromonadales</taxon>
        <taxon>Alteromonadaceae</taxon>
        <taxon>Alishewanella</taxon>
    </lineage>
</organism>
<dbReference type="SUPFAM" id="SSF53850">
    <property type="entry name" value="Periplasmic binding protein-like II"/>
    <property type="match status" value="1"/>
</dbReference>
<dbReference type="PROSITE" id="PS51257">
    <property type="entry name" value="PROKAR_LIPOPROTEIN"/>
    <property type="match status" value="1"/>
</dbReference>
<dbReference type="RefSeq" id="WP_189481029.1">
    <property type="nucleotide sequence ID" value="NZ_BMYR01000003.1"/>
</dbReference>
<dbReference type="Pfam" id="PF00497">
    <property type="entry name" value="SBP_bac_3"/>
    <property type="match status" value="1"/>
</dbReference>
<dbReference type="PANTHER" id="PTHR35936">
    <property type="entry name" value="MEMBRANE-BOUND LYTIC MUREIN TRANSGLYCOSYLASE F"/>
    <property type="match status" value="1"/>
</dbReference>
<comment type="similarity">
    <text evidence="1">Belongs to the bacterial solute-binding protein 3 family.</text>
</comment>
<evidence type="ECO:0000256" key="3">
    <source>
        <dbReference type="SAM" id="SignalP"/>
    </source>
</evidence>
<keyword evidence="6" id="KW-1185">Reference proteome</keyword>
<feature type="domain" description="Solute-binding protein family 3/N-terminal" evidence="4">
    <location>
        <begin position="49"/>
        <end position="273"/>
    </location>
</feature>
<evidence type="ECO:0000256" key="1">
    <source>
        <dbReference type="ARBA" id="ARBA00010333"/>
    </source>
</evidence>
<dbReference type="Proteomes" id="UP000634667">
    <property type="component" value="Unassembled WGS sequence"/>
</dbReference>
<dbReference type="Gene3D" id="3.40.190.10">
    <property type="entry name" value="Periplasmic binding protein-like II"/>
    <property type="match status" value="2"/>
</dbReference>
<protein>
    <submittedName>
        <fullName evidence="5">Amino acid ABC transporter substrate-binding protein</fullName>
    </submittedName>
</protein>
<feature type="signal peptide" evidence="3">
    <location>
        <begin position="1"/>
        <end position="28"/>
    </location>
</feature>
<reference evidence="6" key="1">
    <citation type="journal article" date="2019" name="Int. J. Syst. Evol. Microbiol.">
        <title>The Global Catalogue of Microorganisms (GCM) 10K type strain sequencing project: providing services to taxonomists for standard genome sequencing and annotation.</title>
        <authorList>
            <consortium name="The Broad Institute Genomics Platform"/>
            <consortium name="The Broad Institute Genome Sequencing Center for Infectious Disease"/>
            <person name="Wu L."/>
            <person name="Ma J."/>
        </authorList>
    </citation>
    <scope>NUCLEOTIDE SEQUENCE [LARGE SCALE GENOMIC DNA]</scope>
    <source>
        <strain evidence="6">KCTC 23723</strain>
    </source>
</reference>
<gene>
    <name evidence="5" type="ORF">GCM10008111_09380</name>
</gene>
<comment type="caution">
    <text evidence="5">The sequence shown here is derived from an EMBL/GenBank/DDBJ whole genome shotgun (WGS) entry which is preliminary data.</text>
</comment>
<dbReference type="PANTHER" id="PTHR35936:SF25">
    <property type="entry name" value="ABC TRANSPORTER SUBSTRATE-BINDING PROTEIN"/>
    <property type="match status" value="1"/>
</dbReference>